<reference evidence="2" key="1">
    <citation type="submission" date="2020-06" db="EMBL/GenBank/DDBJ databases">
        <title>WGS assembly of Ceratodon purpureus strain R40.</title>
        <authorList>
            <person name="Carey S.B."/>
            <person name="Jenkins J."/>
            <person name="Shu S."/>
            <person name="Lovell J.T."/>
            <person name="Sreedasyam A."/>
            <person name="Maumus F."/>
            <person name="Tiley G.P."/>
            <person name="Fernandez-Pozo N."/>
            <person name="Barry K."/>
            <person name="Chen C."/>
            <person name="Wang M."/>
            <person name="Lipzen A."/>
            <person name="Daum C."/>
            <person name="Saski C.A."/>
            <person name="Payton A.C."/>
            <person name="Mcbreen J.C."/>
            <person name="Conrad R.E."/>
            <person name="Kollar L.M."/>
            <person name="Olsson S."/>
            <person name="Huttunen S."/>
            <person name="Landis J.B."/>
            <person name="Wickett N.J."/>
            <person name="Johnson M.G."/>
            <person name="Rensing S.A."/>
            <person name="Grimwood J."/>
            <person name="Schmutz J."/>
            <person name="Mcdaniel S.F."/>
        </authorList>
    </citation>
    <scope>NUCLEOTIDE SEQUENCE</scope>
    <source>
        <strain evidence="2">R40</strain>
    </source>
</reference>
<dbReference type="AlphaFoldDB" id="A0A8T0GXE6"/>
<proteinExistence type="predicted"/>
<name>A0A8T0GXE6_CERPU</name>
<gene>
    <name evidence="2" type="ORF">KC19_8G103900</name>
</gene>
<feature type="compositionally biased region" description="Basic and acidic residues" evidence="1">
    <location>
        <begin position="1"/>
        <end position="13"/>
    </location>
</feature>
<organism evidence="2 3">
    <name type="scientific">Ceratodon purpureus</name>
    <name type="common">Fire moss</name>
    <name type="synonym">Dicranum purpureum</name>
    <dbReference type="NCBI Taxonomy" id="3225"/>
    <lineage>
        <taxon>Eukaryota</taxon>
        <taxon>Viridiplantae</taxon>
        <taxon>Streptophyta</taxon>
        <taxon>Embryophyta</taxon>
        <taxon>Bryophyta</taxon>
        <taxon>Bryophytina</taxon>
        <taxon>Bryopsida</taxon>
        <taxon>Dicranidae</taxon>
        <taxon>Pseudoditrichales</taxon>
        <taxon>Ditrichaceae</taxon>
        <taxon>Ceratodon</taxon>
    </lineage>
</organism>
<comment type="caution">
    <text evidence="2">The sequence shown here is derived from an EMBL/GenBank/DDBJ whole genome shotgun (WGS) entry which is preliminary data.</text>
</comment>
<dbReference type="Proteomes" id="UP000822688">
    <property type="component" value="Chromosome 8"/>
</dbReference>
<evidence type="ECO:0000313" key="2">
    <source>
        <dbReference type="EMBL" id="KAG0564356.1"/>
    </source>
</evidence>
<sequence>MDKRVADGGEMSEHSSPTPWPHLDKRKVKLASLKASPSQLSCCVHSSGFVQISSSAVAAHVLVPAARSGSHLPVLRGRDGCRRWRGDGQEQVQAWRRGTMRLRRTWRARVYAGLRFYEGSAWAWSGRELVTPSSA</sequence>
<accession>A0A8T0GXE6</accession>
<feature type="region of interest" description="Disordered" evidence="1">
    <location>
        <begin position="1"/>
        <end position="23"/>
    </location>
</feature>
<evidence type="ECO:0000313" key="3">
    <source>
        <dbReference type="Proteomes" id="UP000822688"/>
    </source>
</evidence>
<protein>
    <submittedName>
        <fullName evidence="2">Uncharacterized protein</fullName>
    </submittedName>
</protein>
<keyword evidence="3" id="KW-1185">Reference proteome</keyword>
<dbReference type="EMBL" id="CM026429">
    <property type="protein sequence ID" value="KAG0564356.1"/>
    <property type="molecule type" value="Genomic_DNA"/>
</dbReference>
<evidence type="ECO:0000256" key="1">
    <source>
        <dbReference type="SAM" id="MobiDB-lite"/>
    </source>
</evidence>